<reference evidence="4 5" key="1">
    <citation type="journal article" date="2016" name="Genome Announc.">
        <title>Draft Genome Sequences of Five Rapidly Growing Mycobacterium Species, M. thermoresistibile, M. fortuitum subsp. acetamidolyticum, M. canariasense, M. brisbanense, and M. novocastrense.</title>
        <authorList>
            <person name="Katahira K."/>
            <person name="Ogura Y."/>
            <person name="Gotoh Y."/>
            <person name="Hayashi T."/>
        </authorList>
    </citation>
    <scope>NUCLEOTIDE SEQUENCE [LARGE SCALE GENOMIC DNA]</scope>
    <source>
        <strain evidence="4 5">JCM6368</strain>
    </source>
</reference>
<dbReference type="PANTHER" id="PTHR46766">
    <property type="entry name" value="GLUTAMINE-RICH PROTEIN 2"/>
    <property type="match status" value="1"/>
</dbReference>
<evidence type="ECO:0000259" key="3">
    <source>
        <dbReference type="Pfam" id="PF00823"/>
    </source>
</evidence>
<dbReference type="Pfam" id="PF00823">
    <property type="entry name" value="PPE"/>
    <property type="match status" value="1"/>
</dbReference>
<dbReference type="InterPro" id="IPR038332">
    <property type="entry name" value="PPE_sf"/>
</dbReference>
<gene>
    <name evidence="4" type="ORF">RMCFA_2414</name>
</gene>
<reference evidence="5" key="2">
    <citation type="submission" date="2016-02" db="EMBL/GenBank/DDBJ databases">
        <title>Draft genome sequence of five rapidly growing Mycobacterium species.</title>
        <authorList>
            <person name="Katahira K."/>
            <person name="Gotou Y."/>
            <person name="Iida K."/>
            <person name="Ogura Y."/>
            <person name="Hayashi T."/>
        </authorList>
    </citation>
    <scope>NUCLEOTIDE SEQUENCE [LARGE SCALE GENOMIC DNA]</scope>
    <source>
        <strain evidence="5">JCM6368</strain>
    </source>
</reference>
<evidence type="ECO:0000313" key="5">
    <source>
        <dbReference type="Proteomes" id="UP000069705"/>
    </source>
</evidence>
<organism evidence="4 5">
    <name type="scientific">Mycolicibacterium fortuitum subsp. acetamidolyticum</name>
    <dbReference type="NCBI Taxonomy" id="144550"/>
    <lineage>
        <taxon>Bacteria</taxon>
        <taxon>Bacillati</taxon>
        <taxon>Actinomycetota</taxon>
        <taxon>Actinomycetes</taxon>
        <taxon>Mycobacteriales</taxon>
        <taxon>Mycobacteriaceae</taxon>
        <taxon>Mycolicibacterium</taxon>
    </lineage>
</organism>
<dbReference type="Gene3D" id="1.20.1260.20">
    <property type="entry name" value="PPE superfamily"/>
    <property type="match status" value="1"/>
</dbReference>
<proteinExistence type="inferred from homology"/>
<accession>A0A100WQ82</accession>
<feature type="region of interest" description="Disordered" evidence="2">
    <location>
        <begin position="364"/>
        <end position="452"/>
    </location>
</feature>
<protein>
    <recommendedName>
        <fullName evidence="3">PPE domain-containing protein</fullName>
    </recommendedName>
</protein>
<evidence type="ECO:0000256" key="1">
    <source>
        <dbReference type="ARBA" id="ARBA00010652"/>
    </source>
</evidence>
<evidence type="ECO:0000313" key="4">
    <source>
        <dbReference type="EMBL" id="GAT02302.1"/>
    </source>
</evidence>
<dbReference type="GO" id="GO:0052572">
    <property type="term" value="P:response to host immune response"/>
    <property type="evidence" value="ECO:0007669"/>
    <property type="project" value="TreeGrafter"/>
</dbReference>
<dbReference type="AlphaFoldDB" id="A0A100WQ82"/>
<evidence type="ECO:0000256" key="2">
    <source>
        <dbReference type="SAM" id="MobiDB-lite"/>
    </source>
</evidence>
<name>A0A100WQ82_MYCFO</name>
<dbReference type="RefSeq" id="WP_061263494.1">
    <property type="nucleotide sequence ID" value="NZ_BCSZ01000022.1"/>
</dbReference>
<feature type="domain" description="PPE" evidence="3">
    <location>
        <begin position="3"/>
        <end position="156"/>
    </location>
</feature>
<comment type="caution">
    <text evidence="4">The sequence shown here is derived from an EMBL/GenBank/DDBJ whole genome shotgun (WGS) entry which is preliminary data.</text>
</comment>
<comment type="similarity">
    <text evidence="1">Belongs to the mycobacterial PPE family.</text>
</comment>
<dbReference type="PANTHER" id="PTHR46766:SF1">
    <property type="entry name" value="GLUTAMINE-RICH PROTEIN 2"/>
    <property type="match status" value="1"/>
</dbReference>
<sequence>MFGPPEVITGRLMSGAGAAPMTAASVEFTAAATAYEISIDRLTAMLGYLSASWQGEAATAMQRVVVRFIIANRLLQAQIITSAARTASQAAAFTEAYTTMAQMVEIVENRVTTAVLHATNFLGMNAIPIGVREGQYAQMWMQDVAVQTNYLAQTVANTTFDPFAKLPPLTGVTSFPPVITQALNAALSATDRVQMQLIKAQNAAAVLKGKVGGTAAIASLMAQRAQDGAQKAEAQAAVARYRENSAQREMADRSAEQMGQQLVQQIPQQAASAVQSGLQAPQQAVQQIQQVGQQVGQQFGSQISNLMNQVSPEHRLDNPGFFDTQPSSSTLDRLAGSSYGGGLTAAIRVPSLAGLSGATTGFRFPGGWDGPLPGSAPPPAPAAPSGTPAMRPGGSGMPLHGARRRDEEKATKIKRPNTELIPIWGHVPEEEETVSAGELVGQTQSGDEKEAG</sequence>
<dbReference type="InterPro" id="IPR000030">
    <property type="entry name" value="PPE_dom"/>
</dbReference>
<dbReference type="EMBL" id="BCSZ01000022">
    <property type="protein sequence ID" value="GAT02302.1"/>
    <property type="molecule type" value="Genomic_DNA"/>
</dbReference>
<dbReference type="SUPFAM" id="SSF140459">
    <property type="entry name" value="PE/PPE dimer-like"/>
    <property type="match status" value="1"/>
</dbReference>
<dbReference type="Proteomes" id="UP000069705">
    <property type="component" value="Unassembled WGS sequence"/>
</dbReference>